<comment type="caution">
    <text evidence="2">The sequence shown here is derived from an EMBL/GenBank/DDBJ whole genome shotgun (WGS) entry which is preliminary data.</text>
</comment>
<evidence type="ECO:0008006" key="4">
    <source>
        <dbReference type="Google" id="ProtNLM"/>
    </source>
</evidence>
<evidence type="ECO:0000313" key="3">
    <source>
        <dbReference type="Proteomes" id="UP000217930"/>
    </source>
</evidence>
<dbReference type="AlphaFoldDB" id="A0AB36RQ55"/>
<evidence type="ECO:0000256" key="1">
    <source>
        <dbReference type="SAM" id="MobiDB-lite"/>
    </source>
</evidence>
<sequence length="94" mass="10797">MTKSNLSASFPRKRESRTPNAAGIYRKKPKPNRLDSRLRGNDEACAGMTKSNLSASFPQKWESRNSKLQEFIRNNWNSKKLDSRLRGNDEGLKK</sequence>
<gene>
    <name evidence="2" type="ORF">CNQ34_02855</name>
</gene>
<reference evidence="2 3" key="1">
    <citation type="journal article" date="2017" name="Clin. Infect. Dis.">
        <title>Increased Risk for Meningococcal Disease among Men who have Sex with Men in the United States, 2012-2015.</title>
        <authorList>
            <person name="Folaranmi T.A."/>
            <person name="Kretz C.B."/>
            <person name="Kamiya H."/>
            <person name="MacNeil J.R."/>
            <person name="Whaley M.J."/>
            <person name="Blain A."/>
            <person name="Antwi M."/>
            <person name="Dorsinville M."/>
            <person name="Pacilli M."/>
            <person name="Smith S."/>
            <person name="Civen R."/>
            <person name="Ngo V."/>
            <person name="Winter K."/>
            <person name="Harriman K."/>
            <person name="Wang X."/>
            <person name="Bowen V.B."/>
            <person name="Patel M."/>
            <person name="Martin S."/>
            <person name="Misegades L."/>
            <person name="Meyer S.A."/>
        </authorList>
    </citation>
    <scope>NUCLEOTIDE SEQUENCE [LARGE SCALE GENOMIC DNA]</scope>
    <source>
        <strain evidence="2 3">M26503</strain>
    </source>
</reference>
<dbReference type="Proteomes" id="UP000217930">
    <property type="component" value="Unassembled WGS sequence"/>
</dbReference>
<organism evidence="2 3">
    <name type="scientific">Neisseria meningitidis</name>
    <dbReference type="NCBI Taxonomy" id="487"/>
    <lineage>
        <taxon>Bacteria</taxon>
        <taxon>Pseudomonadati</taxon>
        <taxon>Pseudomonadota</taxon>
        <taxon>Betaproteobacteria</taxon>
        <taxon>Neisseriales</taxon>
        <taxon>Neisseriaceae</taxon>
        <taxon>Neisseria</taxon>
    </lineage>
</organism>
<accession>A0AB36RQ55</accession>
<feature type="region of interest" description="Disordered" evidence="1">
    <location>
        <begin position="1"/>
        <end position="38"/>
    </location>
</feature>
<protein>
    <recommendedName>
        <fullName evidence="4">Phage associated protein</fullName>
    </recommendedName>
</protein>
<evidence type="ECO:0000313" key="2">
    <source>
        <dbReference type="EMBL" id="PBJ86997.1"/>
    </source>
</evidence>
<proteinExistence type="predicted"/>
<dbReference type="EMBL" id="NTLY01000002">
    <property type="protein sequence ID" value="PBJ86997.1"/>
    <property type="molecule type" value="Genomic_DNA"/>
</dbReference>
<name>A0AB36RQ55_NEIME</name>